<keyword evidence="3" id="KW-1185">Reference proteome</keyword>
<organism evidence="3 4">
    <name type="scientific">Solanum pennellii</name>
    <name type="common">Tomato</name>
    <name type="synonym">Lycopersicon pennellii</name>
    <dbReference type="NCBI Taxonomy" id="28526"/>
    <lineage>
        <taxon>Eukaryota</taxon>
        <taxon>Viridiplantae</taxon>
        <taxon>Streptophyta</taxon>
        <taxon>Embryophyta</taxon>
        <taxon>Tracheophyta</taxon>
        <taxon>Spermatophyta</taxon>
        <taxon>Magnoliopsida</taxon>
        <taxon>eudicotyledons</taxon>
        <taxon>Gunneridae</taxon>
        <taxon>Pentapetalae</taxon>
        <taxon>asterids</taxon>
        <taxon>lamiids</taxon>
        <taxon>Solanales</taxon>
        <taxon>Solanaceae</taxon>
        <taxon>Solanoideae</taxon>
        <taxon>Solaneae</taxon>
        <taxon>Solanum</taxon>
        <taxon>Solanum subgen. Lycopersicon</taxon>
    </lineage>
</organism>
<feature type="domain" description="Retrotransposon gag" evidence="2">
    <location>
        <begin position="39"/>
        <end position="135"/>
    </location>
</feature>
<dbReference type="PANTHER" id="PTHR33223">
    <property type="entry name" value="CCHC-TYPE DOMAIN-CONTAINING PROTEIN"/>
    <property type="match status" value="1"/>
</dbReference>
<proteinExistence type="predicted"/>
<protein>
    <submittedName>
        <fullName evidence="4">Uncharacterized protein LOC114077987</fullName>
    </submittedName>
</protein>
<name>A0ABM1VEW9_SOLPN</name>
<evidence type="ECO:0000313" key="4">
    <source>
        <dbReference type="RefSeq" id="XP_027774287.1"/>
    </source>
</evidence>
<dbReference type="GeneID" id="114077987"/>
<sequence>MNPPIFTGSMPVEDPHEFVKEVLKILVAMGATEIEKVELASYQLKDVTQACCKMWQDSRVLGGGLITWELFKTVFLERFFPREMREAMVDEFINFKQGSMTVREYSLKFIKLSMYGTSFLSNSRDEMSRFLKGISEDLEEECRDAMLHDSMDLSTLMVHVQQVENNRKKRRVRQVRRRNPSNQKVSSSGGGRSTF</sequence>
<evidence type="ECO:0000313" key="3">
    <source>
        <dbReference type="Proteomes" id="UP000694930"/>
    </source>
</evidence>
<feature type="compositionally biased region" description="Basic residues" evidence="1">
    <location>
        <begin position="167"/>
        <end position="179"/>
    </location>
</feature>
<dbReference type="Proteomes" id="UP000694930">
    <property type="component" value="Chromosome 7"/>
</dbReference>
<dbReference type="Pfam" id="PF03732">
    <property type="entry name" value="Retrotrans_gag"/>
    <property type="match status" value="1"/>
</dbReference>
<gene>
    <name evidence="4" type="primary">LOC114077987</name>
</gene>
<dbReference type="PANTHER" id="PTHR33223:SF11">
    <property type="entry name" value="ELEMENT PROTEIN, PUTATIVE-RELATED"/>
    <property type="match status" value="1"/>
</dbReference>
<accession>A0ABM1VEW9</accession>
<reference evidence="4" key="2">
    <citation type="submission" date="2025-08" db="UniProtKB">
        <authorList>
            <consortium name="RefSeq"/>
        </authorList>
    </citation>
    <scope>IDENTIFICATION</scope>
</reference>
<evidence type="ECO:0000256" key="1">
    <source>
        <dbReference type="SAM" id="MobiDB-lite"/>
    </source>
</evidence>
<evidence type="ECO:0000259" key="2">
    <source>
        <dbReference type="Pfam" id="PF03732"/>
    </source>
</evidence>
<feature type="region of interest" description="Disordered" evidence="1">
    <location>
        <begin position="167"/>
        <end position="195"/>
    </location>
</feature>
<reference evidence="3" key="1">
    <citation type="journal article" date="2014" name="Nat. Genet.">
        <title>The genome of the stress-tolerant wild tomato species Solanum pennellii.</title>
        <authorList>
            <person name="Bolger A."/>
            <person name="Scossa F."/>
            <person name="Bolger M.E."/>
            <person name="Lanz C."/>
            <person name="Maumus F."/>
            <person name="Tohge T."/>
            <person name="Quesneville H."/>
            <person name="Alseekh S."/>
            <person name="Sorensen I."/>
            <person name="Lichtenstein G."/>
            <person name="Fich E.A."/>
            <person name="Conte M."/>
            <person name="Keller H."/>
            <person name="Schneeberger K."/>
            <person name="Schwacke R."/>
            <person name="Ofner I."/>
            <person name="Vrebalov J."/>
            <person name="Xu Y."/>
            <person name="Osorio S."/>
            <person name="Aflitos S.A."/>
            <person name="Schijlen E."/>
            <person name="Jimenez-Gomez J.M."/>
            <person name="Ryngajllo M."/>
            <person name="Kimura S."/>
            <person name="Kumar R."/>
            <person name="Koenig D."/>
            <person name="Headland L.R."/>
            <person name="Maloof J.N."/>
            <person name="Sinha N."/>
            <person name="van Ham R.C."/>
            <person name="Lankhorst R.K."/>
            <person name="Mao L."/>
            <person name="Vogel A."/>
            <person name="Arsova B."/>
            <person name="Panstruga R."/>
            <person name="Fei Z."/>
            <person name="Rose J.K."/>
            <person name="Zamir D."/>
            <person name="Carrari F."/>
            <person name="Giovannoni J.J."/>
            <person name="Weigel D."/>
            <person name="Usadel B."/>
            <person name="Fernie A.R."/>
        </authorList>
    </citation>
    <scope>NUCLEOTIDE SEQUENCE [LARGE SCALE GENOMIC DNA]</scope>
    <source>
        <strain evidence="3">cv. LA0716</strain>
    </source>
</reference>
<dbReference type="InterPro" id="IPR005162">
    <property type="entry name" value="Retrotrans_gag_dom"/>
</dbReference>
<dbReference type="RefSeq" id="XP_027774287.1">
    <property type="nucleotide sequence ID" value="XM_027918486.1"/>
</dbReference>